<proteinExistence type="predicted"/>
<dbReference type="OrthoDB" id="3010635at2759"/>
<accession>A0A165FNN6</accession>
<dbReference type="AlphaFoldDB" id="A0A165FNN6"/>
<dbReference type="Proteomes" id="UP000077266">
    <property type="component" value="Unassembled WGS sequence"/>
</dbReference>
<gene>
    <name evidence="2" type="ORF">EXIGLDRAFT_695759</name>
</gene>
<evidence type="ECO:0000313" key="3">
    <source>
        <dbReference type="Proteomes" id="UP000077266"/>
    </source>
</evidence>
<evidence type="ECO:0000256" key="1">
    <source>
        <dbReference type="SAM" id="SignalP"/>
    </source>
</evidence>
<sequence>MIMLSSNIALHVLFALELLPTVTADPYLVIAYDGSSAKLGNYSPREHERSMSKRLDGVSSGCFNITGADIQTLPGWSTLSSIAVDSWGTGWFTISTNDPVNEFETLAGPTNACVSSVAQIVYDGQPICNSTTHNSTDHVSGMGSNITLQAIEFKSASTQNSGPARREFRLDLNFDAVNFGTGLPTTQSLTIANTPDTRQAHLRHEADRRIDLGSSCRSTHFNVTQQQEKPVTFTGKAGQDCNLRYTEQTCAVNGHVLWKDGLDSFDSDWTASAPSIRRRSRP</sequence>
<name>A0A165FNN6_EXIGL</name>
<reference evidence="2 3" key="1">
    <citation type="journal article" date="2016" name="Mol. Biol. Evol.">
        <title>Comparative Genomics of Early-Diverging Mushroom-Forming Fungi Provides Insights into the Origins of Lignocellulose Decay Capabilities.</title>
        <authorList>
            <person name="Nagy L.G."/>
            <person name="Riley R."/>
            <person name="Tritt A."/>
            <person name="Adam C."/>
            <person name="Daum C."/>
            <person name="Floudas D."/>
            <person name="Sun H."/>
            <person name="Yadav J.S."/>
            <person name="Pangilinan J."/>
            <person name="Larsson K.H."/>
            <person name="Matsuura K."/>
            <person name="Barry K."/>
            <person name="Labutti K."/>
            <person name="Kuo R."/>
            <person name="Ohm R.A."/>
            <person name="Bhattacharya S.S."/>
            <person name="Shirouzu T."/>
            <person name="Yoshinaga Y."/>
            <person name="Martin F.M."/>
            <person name="Grigoriev I.V."/>
            <person name="Hibbett D.S."/>
        </authorList>
    </citation>
    <scope>NUCLEOTIDE SEQUENCE [LARGE SCALE GENOMIC DNA]</scope>
    <source>
        <strain evidence="2 3">HHB12029</strain>
    </source>
</reference>
<keyword evidence="1" id="KW-0732">Signal</keyword>
<evidence type="ECO:0000313" key="2">
    <source>
        <dbReference type="EMBL" id="KZV89286.1"/>
    </source>
</evidence>
<organism evidence="2 3">
    <name type="scientific">Exidia glandulosa HHB12029</name>
    <dbReference type="NCBI Taxonomy" id="1314781"/>
    <lineage>
        <taxon>Eukaryota</taxon>
        <taxon>Fungi</taxon>
        <taxon>Dikarya</taxon>
        <taxon>Basidiomycota</taxon>
        <taxon>Agaricomycotina</taxon>
        <taxon>Agaricomycetes</taxon>
        <taxon>Auriculariales</taxon>
        <taxon>Exidiaceae</taxon>
        <taxon>Exidia</taxon>
    </lineage>
</organism>
<dbReference type="STRING" id="1314781.A0A165FNN6"/>
<dbReference type="EMBL" id="KV426077">
    <property type="protein sequence ID" value="KZV89286.1"/>
    <property type="molecule type" value="Genomic_DNA"/>
</dbReference>
<keyword evidence="3" id="KW-1185">Reference proteome</keyword>
<feature type="signal peptide" evidence="1">
    <location>
        <begin position="1"/>
        <end position="24"/>
    </location>
</feature>
<feature type="chain" id="PRO_5007857775" evidence="1">
    <location>
        <begin position="25"/>
        <end position="282"/>
    </location>
</feature>
<protein>
    <submittedName>
        <fullName evidence="2">Uncharacterized protein</fullName>
    </submittedName>
</protein>
<dbReference type="InParanoid" id="A0A165FNN6"/>